<dbReference type="AlphaFoldDB" id="A0A364N4K7"/>
<protein>
    <recommendedName>
        <fullName evidence="4">Mediator of RNA polymerase II transcription subunit 20</fullName>
    </recommendedName>
    <alternativeName>
        <fullName evidence="4">Mediator complex subunit 20</fullName>
    </alternativeName>
</protein>
<name>A0A364N4K7_STELY</name>
<comment type="function">
    <text evidence="4">Component of the Mediator complex, a coactivator involved in the regulated transcription of nearly all RNA polymerase II-dependent genes. Mediator functions as a bridge to convey information from gene-specific regulatory proteins to the basal RNA polymerase II transcription machinery. Mediator is recruited to promoters by direct interactions with regulatory proteins and serves as a scaffold for the assembly of a functional preinitiation complex with RNA polymerase II and the general transcription factors.</text>
</comment>
<dbReference type="STRING" id="183478.A0A364N4K7"/>
<dbReference type="InterPro" id="IPR013921">
    <property type="entry name" value="Mediator_Med20"/>
</dbReference>
<evidence type="ECO:0000256" key="1">
    <source>
        <dbReference type="ARBA" id="ARBA00004123"/>
    </source>
</evidence>
<keyword evidence="4" id="KW-0010">Activator</keyword>
<evidence type="ECO:0000313" key="6">
    <source>
        <dbReference type="Proteomes" id="UP000249619"/>
    </source>
</evidence>
<reference evidence="6" key="1">
    <citation type="submission" date="2018-05" db="EMBL/GenBank/DDBJ databases">
        <title>Draft genome sequence of Stemphylium lycopersici strain CIDEFI 213.</title>
        <authorList>
            <person name="Medina R."/>
            <person name="Franco M.E.E."/>
            <person name="Lucentini C.G."/>
            <person name="Saparrat M.C.N."/>
            <person name="Balatti P.A."/>
        </authorList>
    </citation>
    <scope>NUCLEOTIDE SEQUENCE [LARGE SCALE GENOMIC DNA]</scope>
    <source>
        <strain evidence="6">CIDEFI 213</strain>
    </source>
</reference>
<comment type="caution">
    <text evidence="5">The sequence shown here is derived from an EMBL/GenBank/DDBJ whole genome shotgun (WGS) entry which is preliminary data.</text>
</comment>
<dbReference type="OrthoDB" id="1854899at2759"/>
<dbReference type="GO" id="GO:0006357">
    <property type="term" value="P:regulation of transcription by RNA polymerase II"/>
    <property type="evidence" value="ECO:0007669"/>
    <property type="project" value="InterPro"/>
</dbReference>
<keyword evidence="4" id="KW-0805">Transcription regulation</keyword>
<comment type="subunit">
    <text evidence="4">Component of the Mediator complex.</text>
</comment>
<evidence type="ECO:0000256" key="2">
    <source>
        <dbReference type="ARBA" id="ARBA00010743"/>
    </source>
</evidence>
<dbReference type="Proteomes" id="UP000249619">
    <property type="component" value="Unassembled WGS sequence"/>
</dbReference>
<proteinExistence type="inferred from homology"/>
<evidence type="ECO:0000256" key="4">
    <source>
        <dbReference type="RuleBase" id="RU364152"/>
    </source>
</evidence>
<dbReference type="GO" id="GO:0003712">
    <property type="term" value="F:transcription coregulator activity"/>
    <property type="evidence" value="ECO:0007669"/>
    <property type="project" value="InterPro"/>
</dbReference>
<accession>A0A364N4K7</accession>
<organism evidence="5 6">
    <name type="scientific">Stemphylium lycopersici</name>
    <name type="common">Tomato gray leaf spot disease fungus</name>
    <name type="synonym">Thyrospora lycopersici</name>
    <dbReference type="NCBI Taxonomy" id="183478"/>
    <lineage>
        <taxon>Eukaryota</taxon>
        <taxon>Fungi</taxon>
        <taxon>Dikarya</taxon>
        <taxon>Ascomycota</taxon>
        <taxon>Pezizomycotina</taxon>
        <taxon>Dothideomycetes</taxon>
        <taxon>Pleosporomycetidae</taxon>
        <taxon>Pleosporales</taxon>
        <taxon>Pleosporineae</taxon>
        <taxon>Pleosporaceae</taxon>
        <taxon>Stemphylium</taxon>
    </lineage>
</organism>
<dbReference type="Pfam" id="PF08612">
    <property type="entry name" value="Med20"/>
    <property type="match status" value="1"/>
</dbReference>
<keyword evidence="3 4" id="KW-0539">Nucleus</keyword>
<comment type="similarity">
    <text evidence="2 4">Belongs to the Mediator complex subunit 20 family.</text>
</comment>
<dbReference type="GO" id="GO:0016592">
    <property type="term" value="C:mediator complex"/>
    <property type="evidence" value="ECO:0007669"/>
    <property type="project" value="InterPro"/>
</dbReference>
<keyword evidence="4" id="KW-0804">Transcription</keyword>
<comment type="subcellular location">
    <subcellularLocation>
        <location evidence="1 4">Nucleus</location>
    </subcellularLocation>
</comment>
<evidence type="ECO:0000313" key="5">
    <source>
        <dbReference type="EMBL" id="RAR11726.1"/>
    </source>
</evidence>
<dbReference type="EMBL" id="QGDH01000055">
    <property type="protein sequence ID" value="RAR11726.1"/>
    <property type="molecule type" value="Genomic_DNA"/>
</dbReference>
<gene>
    <name evidence="4" type="primary">MED20</name>
    <name evidence="5" type="ORF">DDE83_004452</name>
</gene>
<sequence length="258" mass="28046">MKYSGLYFITNPSTNVDAALSTVSSLTQGIETSFQSATRQPPWTLFYRAFRDTIPPGYQAPAGVEGKPQAYAHSYQHLLHLSSLAATRTYVYAQPVGQPATITSIPLRQQDAHASVLRHQSSALWTQRHVLSVREGTTYSGGLCTIQIGEVRATREGPQSGAVSSPGVVLCITTVVGADDAETVTENGAGMQGDGEELDTEYAQAVIRECWNKIKEGKDLGRAEVREAMMVAPAPEATREQQREAAVRMWCDGLRMRG</sequence>
<evidence type="ECO:0000256" key="3">
    <source>
        <dbReference type="ARBA" id="ARBA00023242"/>
    </source>
</evidence>
<keyword evidence="6" id="KW-1185">Reference proteome</keyword>